<dbReference type="Pfam" id="PF25944">
    <property type="entry name" value="Beta-barrel_RND"/>
    <property type="match status" value="1"/>
</dbReference>
<dbReference type="GO" id="GO:1990281">
    <property type="term" value="C:efflux pump complex"/>
    <property type="evidence" value="ECO:0007669"/>
    <property type="project" value="TreeGrafter"/>
</dbReference>
<dbReference type="Pfam" id="PF25876">
    <property type="entry name" value="HH_MFP_RND"/>
    <property type="match status" value="1"/>
</dbReference>
<dbReference type="GO" id="GO:0015562">
    <property type="term" value="F:efflux transmembrane transporter activity"/>
    <property type="evidence" value="ECO:0007669"/>
    <property type="project" value="TreeGrafter"/>
</dbReference>
<evidence type="ECO:0000259" key="8">
    <source>
        <dbReference type="Pfam" id="PF25876"/>
    </source>
</evidence>
<evidence type="ECO:0000259" key="9">
    <source>
        <dbReference type="Pfam" id="PF25917"/>
    </source>
</evidence>
<evidence type="ECO:0000256" key="6">
    <source>
        <dbReference type="SAM" id="MobiDB-lite"/>
    </source>
</evidence>
<dbReference type="Gene3D" id="2.40.30.170">
    <property type="match status" value="1"/>
</dbReference>
<proteinExistence type="inferred from homology"/>
<evidence type="ECO:0000256" key="5">
    <source>
        <dbReference type="ARBA" id="ARBA00023136"/>
    </source>
</evidence>
<keyword evidence="5 7" id="KW-0472">Membrane</keyword>
<dbReference type="InterPro" id="IPR058625">
    <property type="entry name" value="MdtA-like_BSH"/>
</dbReference>
<feature type="domain" description="Multidrug resistance protein MdtA-like barrel-sandwich hybrid" evidence="9">
    <location>
        <begin position="146"/>
        <end position="283"/>
    </location>
</feature>
<evidence type="ECO:0000256" key="3">
    <source>
        <dbReference type="ARBA" id="ARBA00022475"/>
    </source>
</evidence>
<sequence length="464" mass="48863">MARQLTAVCPPPAEGFHIDDGERRNESDQSHEDGNAATSSCREQRLLPMRAKTNSGPKANLLNGSPRLSYKPSRFFTPKKLALLSTVAIAATIGLSLFASSSTSQSPIAPPRKPVVPVVTARASAGSVPHLTGFVGIVQSLQSSLIRPQIDGALTQLVFNEGDLVAKGQLLATIDDRPYRAALESAQAQLARDRAQLKSAESDLGRAKALRQQNTVSQQTVDQQTAVVDQLRATTAIDQANIDMAEVNLSYTRIHSPLNGRVGLRQVDAGNTVRSSDANGLVSVVQVSPISVVFSVPQQILAELRAHSRTGAGADIEAIDREKQTVMARGKIVAFDNQIDSMTGTARVRAVLDNNNEELSPGAFVSVKVQTGNSDNAVAVPKIAVRPGPGGSFVYRVRDKVAERVDVKVGYTNDDIAVISEGISAGDTVVVDGHSRLSAGAQVEATSQNAAADDPLGAKGATGS</sequence>
<dbReference type="NCBIfam" id="TIGR01730">
    <property type="entry name" value="RND_mfp"/>
    <property type="match status" value="1"/>
</dbReference>
<evidence type="ECO:0000256" key="1">
    <source>
        <dbReference type="ARBA" id="ARBA00004236"/>
    </source>
</evidence>
<evidence type="ECO:0000256" key="7">
    <source>
        <dbReference type="SAM" id="Phobius"/>
    </source>
</evidence>
<evidence type="ECO:0000259" key="11">
    <source>
        <dbReference type="Pfam" id="PF25989"/>
    </source>
</evidence>
<dbReference type="Pfam" id="PF25917">
    <property type="entry name" value="BSH_RND"/>
    <property type="match status" value="1"/>
</dbReference>
<comment type="caution">
    <text evidence="12">The sequence shown here is derived from an EMBL/GenBank/DDBJ whole genome shotgun (WGS) entry which is preliminary data.</text>
</comment>
<keyword evidence="4" id="KW-0997">Cell inner membrane</keyword>
<dbReference type="Pfam" id="PF25989">
    <property type="entry name" value="YknX_C"/>
    <property type="match status" value="1"/>
</dbReference>
<accession>A0A2P7AQS9</accession>
<feature type="transmembrane region" description="Helical" evidence="7">
    <location>
        <begin position="81"/>
        <end position="99"/>
    </location>
</feature>
<feature type="domain" description="Multidrug resistance protein MdtA-like alpha-helical hairpin" evidence="8">
    <location>
        <begin position="183"/>
        <end position="252"/>
    </location>
</feature>
<comment type="similarity">
    <text evidence="2">Belongs to the membrane fusion protein (MFP) (TC 8.A.1) family.</text>
</comment>
<organism evidence="12 13">
    <name type="scientific">Phyllobacterium endophyticum</name>
    <dbReference type="NCBI Taxonomy" id="1149773"/>
    <lineage>
        <taxon>Bacteria</taxon>
        <taxon>Pseudomonadati</taxon>
        <taxon>Pseudomonadota</taxon>
        <taxon>Alphaproteobacteria</taxon>
        <taxon>Hyphomicrobiales</taxon>
        <taxon>Phyllobacteriaceae</taxon>
        <taxon>Phyllobacterium</taxon>
    </lineage>
</organism>
<feature type="domain" description="YknX-like C-terminal permuted SH3-like" evidence="11">
    <location>
        <begin position="378"/>
        <end position="444"/>
    </location>
</feature>
<dbReference type="Proteomes" id="UP000241158">
    <property type="component" value="Unassembled WGS sequence"/>
</dbReference>
<reference evidence="13" key="1">
    <citation type="submission" date="2017-11" db="EMBL/GenBank/DDBJ databases">
        <authorList>
            <person name="Kuznetsova I."/>
            <person name="Sazanova A."/>
            <person name="Chirak E."/>
            <person name="Safronova V."/>
            <person name="Willems A."/>
        </authorList>
    </citation>
    <scope>NUCLEOTIDE SEQUENCE [LARGE SCALE GENOMIC DNA]</scope>
    <source>
        <strain evidence="13">PEPV15</strain>
    </source>
</reference>
<evidence type="ECO:0000313" key="12">
    <source>
        <dbReference type="EMBL" id="PSH56588.1"/>
    </source>
</evidence>
<evidence type="ECO:0000313" key="13">
    <source>
        <dbReference type="Proteomes" id="UP000241158"/>
    </source>
</evidence>
<keyword evidence="13" id="KW-1185">Reference proteome</keyword>
<dbReference type="EMBL" id="PGGN01000003">
    <property type="protein sequence ID" value="PSH56588.1"/>
    <property type="molecule type" value="Genomic_DNA"/>
</dbReference>
<dbReference type="SUPFAM" id="SSF111369">
    <property type="entry name" value="HlyD-like secretion proteins"/>
    <property type="match status" value="1"/>
</dbReference>
<dbReference type="PANTHER" id="PTHR30469:SF12">
    <property type="entry name" value="MULTIDRUG RESISTANCE PROTEIN MDTA"/>
    <property type="match status" value="1"/>
</dbReference>
<dbReference type="AlphaFoldDB" id="A0A2P7AQS9"/>
<keyword evidence="7" id="KW-0812">Transmembrane</keyword>
<protein>
    <submittedName>
        <fullName evidence="12">Efflux RND transporter periplasmic adaptor subunit</fullName>
    </submittedName>
</protein>
<dbReference type="InterPro" id="IPR006143">
    <property type="entry name" value="RND_pump_MFP"/>
</dbReference>
<keyword evidence="7" id="KW-1133">Transmembrane helix</keyword>
<dbReference type="Gene3D" id="2.40.50.100">
    <property type="match status" value="1"/>
</dbReference>
<dbReference type="Gene3D" id="2.40.420.20">
    <property type="match status" value="1"/>
</dbReference>
<dbReference type="OrthoDB" id="9800613at2"/>
<dbReference type="InterPro" id="IPR058637">
    <property type="entry name" value="YknX-like_C"/>
</dbReference>
<dbReference type="InterPro" id="IPR058626">
    <property type="entry name" value="MdtA-like_b-barrel"/>
</dbReference>
<evidence type="ECO:0000259" key="10">
    <source>
        <dbReference type="Pfam" id="PF25944"/>
    </source>
</evidence>
<evidence type="ECO:0000256" key="2">
    <source>
        <dbReference type="ARBA" id="ARBA00009477"/>
    </source>
</evidence>
<keyword evidence="3" id="KW-1003">Cell membrane</keyword>
<evidence type="ECO:0000256" key="4">
    <source>
        <dbReference type="ARBA" id="ARBA00022519"/>
    </source>
</evidence>
<comment type="subcellular location">
    <subcellularLocation>
        <location evidence="1">Cell membrane</location>
    </subcellularLocation>
</comment>
<dbReference type="InterPro" id="IPR058624">
    <property type="entry name" value="MdtA-like_HH"/>
</dbReference>
<gene>
    <name evidence="12" type="ORF">CU100_14495</name>
</gene>
<feature type="domain" description="Multidrug resistance protein MdtA-like beta-barrel" evidence="10">
    <location>
        <begin position="289"/>
        <end position="372"/>
    </location>
</feature>
<feature type="compositionally biased region" description="Basic and acidic residues" evidence="6">
    <location>
        <begin position="16"/>
        <end position="34"/>
    </location>
</feature>
<dbReference type="Gene3D" id="1.10.287.470">
    <property type="entry name" value="Helix hairpin bin"/>
    <property type="match status" value="1"/>
</dbReference>
<name>A0A2P7AQS9_9HYPH</name>
<feature type="region of interest" description="Disordered" evidence="6">
    <location>
        <begin position="1"/>
        <end position="43"/>
    </location>
</feature>
<dbReference type="PANTHER" id="PTHR30469">
    <property type="entry name" value="MULTIDRUG RESISTANCE PROTEIN MDTA"/>
    <property type="match status" value="1"/>
</dbReference>